<dbReference type="EMBL" id="LCLS01000001">
    <property type="protein sequence ID" value="KKU22541.1"/>
    <property type="molecule type" value="Genomic_DNA"/>
</dbReference>
<dbReference type="SUPFAM" id="SSF53098">
    <property type="entry name" value="Ribonuclease H-like"/>
    <property type="match status" value="1"/>
</dbReference>
<proteinExistence type="predicted"/>
<dbReference type="PROSITE" id="PS50879">
    <property type="entry name" value="RNASE_H_1"/>
    <property type="match status" value="1"/>
</dbReference>
<dbReference type="GO" id="GO:0004523">
    <property type="term" value="F:RNA-DNA hybrid ribonuclease activity"/>
    <property type="evidence" value="ECO:0007669"/>
    <property type="project" value="InterPro"/>
</dbReference>
<dbReference type="GO" id="GO:0003676">
    <property type="term" value="F:nucleic acid binding"/>
    <property type="evidence" value="ECO:0007669"/>
    <property type="project" value="InterPro"/>
</dbReference>
<dbReference type="Gene3D" id="3.30.420.10">
    <property type="entry name" value="Ribonuclease H-like superfamily/Ribonuclease H"/>
    <property type="match status" value="1"/>
</dbReference>
<dbReference type="Pfam" id="PF13456">
    <property type="entry name" value="RVT_3"/>
    <property type="match status" value="1"/>
</dbReference>
<evidence type="ECO:0000313" key="3">
    <source>
        <dbReference type="Proteomes" id="UP000034107"/>
    </source>
</evidence>
<gene>
    <name evidence="2" type="ORF">UX31_C0001G0059</name>
</gene>
<comment type="caution">
    <text evidence="2">The sequence shown here is derived from an EMBL/GenBank/DDBJ whole genome shotgun (WGS) entry which is preliminary data.</text>
</comment>
<protein>
    <submittedName>
        <fullName evidence="2">Ribonuclease H</fullName>
    </submittedName>
</protein>
<evidence type="ECO:0000259" key="1">
    <source>
        <dbReference type="PROSITE" id="PS50879"/>
    </source>
</evidence>
<dbReference type="PANTHER" id="PTHR46387">
    <property type="entry name" value="POLYNUCLEOTIDYL TRANSFERASE, RIBONUCLEASE H-LIKE SUPERFAMILY PROTEIN"/>
    <property type="match status" value="1"/>
</dbReference>
<reference evidence="2 3" key="1">
    <citation type="journal article" date="2015" name="Nature">
        <title>rRNA introns, odd ribosomes, and small enigmatic genomes across a large radiation of phyla.</title>
        <authorList>
            <person name="Brown C.T."/>
            <person name="Hug L.A."/>
            <person name="Thomas B.C."/>
            <person name="Sharon I."/>
            <person name="Castelle C.J."/>
            <person name="Singh A."/>
            <person name="Wilkins M.J."/>
            <person name="Williams K.H."/>
            <person name="Banfield J.F."/>
        </authorList>
    </citation>
    <scope>NUCLEOTIDE SEQUENCE [LARGE SCALE GENOMIC DNA]</scope>
</reference>
<feature type="domain" description="RNase H type-1" evidence="1">
    <location>
        <begin position="1"/>
        <end position="150"/>
    </location>
</feature>
<dbReference type="Proteomes" id="UP000034107">
    <property type="component" value="Unassembled WGS sequence"/>
</dbReference>
<dbReference type="AlphaFoldDB" id="A0A0G1NQ44"/>
<dbReference type="CDD" id="cd09279">
    <property type="entry name" value="RNase_HI_like"/>
    <property type="match status" value="1"/>
</dbReference>
<dbReference type="InterPro" id="IPR036397">
    <property type="entry name" value="RNaseH_sf"/>
</dbReference>
<dbReference type="PANTHER" id="PTHR46387:SF2">
    <property type="entry name" value="RIBONUCLEASE HI"/>
    <property type="match status" value="1"/>
</dbReference>
<dbReference type="InterPro" id="IPR012337">
    <property type="entry name" value="RNaseH-like_sf"/>
</dbReference>
<evidence type="ECO:0000313" key="2">
    <source>
        <dbReference type="EMBL" id="KKU22541.1"/>
    </source>
</evidence>
<organism evidence="2 3">
    <name type="scientific">Candidatus Nomurabacteria bacterium GW2011_GWA1_46_11</name>
    <dbReference type="NCBI Taxonomy" id="1618732"/>
    <lineage>
        <taxon>Bacteria</taxon>
        <taxon>Candidatus Nomuraibacteriota</taxon>
    </lineage>
</organism>
<name>A0A0G1NQ44_9BACT</name>
<sequence length="150" mass="16737">MNRILVHTDGGARGNPGPAAIGVVISTEGGPASGGGKKEYAEYIGETTNNEAEYRALIFALKKLKQLFGSRKLQEYEIGCYSDSELMVKQLNGEYKIKEPGIQRFFVEIWNLKIDLSVPIRFHHVPREENSGADKLVNQELDRQSSKLNL</sequence>
<dbReference type="InterPro" id="IPR002156">
    <property type="entry name" value="RNaseH_domain"/>
</dbReference>
<accession>A0A0G1NQ44</accession>